<dbReference type="CDD" id="cd01850">
    <property type="entry name" value="CDC_Septin"/>
    <property type="match status" value="1"/>
</dbReference>
<dbReference type="InterPro" id="IPR016491">
    <property type="entry name" value="Septin"/>
</dbReference>
<dbReference type="SUPFAM" id="SSF52540">
    <property type="entry name" value="P-loop containing nucleoside triphosphate hydrolases"/>
    <property type="match status" value="1"/>
</dbReference>
<dbReference type="EMBL" id="BSXU01002903">
    <property type="protein sequence ID" value="GMG39423.1"/>
    <property type="molecule type" value="Genomic_DNA"/>
</dbReference>
<dbReference type="PANTHER" id="PTHR18884">
    <property type="entry name" value="SEPTIN"/>
    <property type="match status" value="1"/>
</dbReference>
<dbReference type="PIRSF" id="PIRSF006698">
    <property type="entry name" value="Septin"/>
    <property type="match status" value="1"/>
</dbReference>
<evidence type="ECO:0000259" key="6">
    <source>
        <dbReference type="PROSITE" id="PS51719"/>
    </source>
</evidence>
<comment type="similarity">
    <text evidence="4">Belongs to the TRAFAC class TrmE-Era-EngA-EngB-Septin-like GTPase superfamily. Septin GTPase family.</text>
</comment>
<dbReference type="GO" id="GO:0005935">
    <property type="term" value="C:cellular bud neck"/>
    <property type="evidence" value="ECO:0007669"/>
    <property type="project" value="UniProtKB-SubCell"/>
</dbReference>
<evidence type="ECO:0000256" key="2">
    <source>
        <dbReference type="ARBA" id="ARBA00022741"/>
    </source>
</evidence>
<sequence length="498" mass="56976">MPNNKMSIHILNDGGDYFPDDDFAAPQIKTAEIIDNDALGSCSTSTLNEFCDEDMHFNYCSAREDLMPSSIGLSMLPIQKRLYALKKGVNFTMMLVGESGVGKTSFINTLFDTLAIKPTAEFKPSPEKTTEIVPHKMEFEEDGFDLRLTIIDTPGFGDFIDNRYCWYPIVRYIDEQYRRVVYQECQPDRSNMSHSEVHACLYFIVPTATGLSQIDLEAMKNFSIRVNLIPVIAKADAFTRDEVNTFKEVVRKTLKEHSISICELIDQNSVAEFIPDMPFSIINSGGRFEKEDGKTVRGRKYSWGLAEVENPKHCDFLKLRDFLLGQHLSELITSTESYHDNYRRDFMKYRLGKAMQLKVNKTELSDDIQPQASSTRDGSEVPNTKASMTSIRELNPTPDVDAVIESKPSVEVLKLLNALSLKETEKELVEMNPAFLDLEKDMKKKFTGIVKGQNQKFKEWKKALFERQEKFNKDIEHVHKRLSGLQEEIKNMSTYTMS</sequence>
<dbReference type="Proteomes" id="UP001165063">
    <property type="component" value="Unassembled WGS sequence"/>
</dbReference>
<comment type="subcellular location">
    <subcellularLocation>
        <location evidence="1">Bud neck</location>
    </subcellularLocation>
</comment>
<evidence type="ECO:0000256" key="5">
    <source>
        <dbReference type="SAM" id="MobiDB-lite"/>
    </source>
</evidence>
<evidence type="ECO:0000256" key="4">
    <source>
        <dbReference type="RuleBase" id="RU004560"/>
    </source>
</evidence>
<dbReference type="InterPro" id="IPR030379">
    <property type="entry name" value="G_SEPTIN_dom"/>
</dbReference>
<dbReference type="GO" id="GO:0005938">
    <property type="term" value="C:cell cortex"/>
    <property type="evidence" value="ECO:0007669"/>
    <property type="project" value="UniProtKB-ARBA"/>
</dbReference>
<dbReference type="AlphaFoldDB" id="A0A9W7DI07"/>
<dbReference type="OrthoDB" id="416553at2759"/>
<keyword evidence="3 4" id="KW-0342">GTP-binding</keyword>
<keyword evidence="2 4" id="KW-0547">Nucleotide-binding</keyword>
<protein>
    <submittedName>
        <fullName evidence="7">Unnamed protein product</fullName>
    </submittedName>
</protein>
<feature type="region of interest" description="Disordered" evidence="5">
    <location>
        <begin position="362"/>
        <end position="390"/>
    </location>
</feature>
<comment type="caution">
    <text evidence="7">The sequence shown here is derived from an EMBL/GenBank/DDBJ whole genome shotgun (WGS) entry which is preliminary data.</text>
</comment>
<evidence type="ECO:0000313" key="8">
    <source>
        <dbReference type="Proteomes" id="UP001165063"/>
    </source>
</evidence>
<proteinExistence type="inferred from homology"/>
<dbReference type="InterPro" id="IPR027417">
    <property type="entry name" value="P-loop_NTPase"/>
</dbReference>
<dbReference type="Gene3D" id="3.40.50.300">
    <property type="entry name" value="P-loop containing nucleotide triphosphate hydrolases"/>
    <property type="match status" value="1"/>
</dbReference>
<evidence type="ECO:0000256" key="1">
    <source>
        <dbReference type="ARBA" id="ARBA00004266"/>
    </source>
</evidence>
<feature type="domain" description="Septin-type G" evidence="6">
    <location>
        <begin position="87"/>
        <end position="350"/>
    </location>
</feature>
<keyword evidence="8" id="KW-1185">Reference proteome</keyword>
<dbReference type="Pfam" id="PF00735">
    <property type="entry name" value="Septin"/>
    <property type="match status" value="1"/>
</dbReference>
<accession>A0A9W7DI07</accession>
<gene>
    <name evidence="7" type="ORF">Amon01_000533600</name>
</gene>
<dbReference type="GO" id="GO:0005525">
    <property type="term" value="F:GTP binding"/>
    <property type="evidence" value="ECO:0007669"/>
    <property type="project" value="UniProtKB-KW"/>
</dbReference>
<feature type="compositionally biased region" description="Polar residues" evidence="5">
    <location>
        <begin position="368"/>
        <end position="390"/>
    </location>
</feature>
<name>A0A9W7DI07_AMBMO</name>
<evidence type="ECO:0000256" key="3">
    <source>
        <dbReference type="ARBA" id="ARBA00023134"/>
    </source>
</evidence>
<dbReference type="GO" id="GO:0032156">
    <property type="term" value="C:septin cytoskeleton"/>
    <property type="evidence" value="ECO:0007669"/>
    <property type="project" value="UniProtKB-ARBA"/>
</dbReference>
<evidence type="ECO:0000313" key="7">
    <source>
        <dbReference type="EMBL" id="GMG39423.1"/>
    </source>
</evidence>
<organism evidence="7 8">
    <name type="scientific">Ambrosiozyma monospora</name>
    <name type="common">Yeast</name>
    <name type="synonym">Endomycopsis monosporus</name>
    <dbReference type="NCBI Taxonomy" id="43982"/>
    <lineage>
        <taxon>Eukaryota</taxon>
        <taxon>Fungi</taxon>
        <taxon>Dikarya</taxon>
        <taxon>Ascomycota</taxon>
        <taxon>Saccharomycotina</taxon>
        <taxon>Pichiomycetes</taxon>
        <taxon>Pichiales</taxon>
        <taxon>Pichiaceae</taxon>
        <taxon>Ambrosiozyma</taxon>
    </lineage>
</organism>
<reference evidence="7" key="1">
    <citation type="submission" date="2023-04" db="EMBL/GenBank/DDBJ databases">
        <title>Ambrosiozyma monospora NBRC 1965.</title>
        <authorList>
            <person name="Ichikawa N."/>
            <person name="Sato H."/>
            <person name="Tonouchi N."/>
        </authorList>
    </citation>
    <scope>NUCLEOTIDE SEQUENCE</scope>
    <source>
        <strain evidence="7">NBRC 1965</strain>
    </source>
</reference>
<dbReference type="PROSITE" id="PS51719">
    <property type="entry name" value="G_SEPTIN"/>
    <property type="match status" value="1"/>
</dbReference>